<sequence length="109" mass="12809">MMEEEFFIKRRHTLISSVLEALPTYFLSVFRLLIGQALKVEKLMSRFLWEKYDNGKMAALFAWKEVSHPNESRDTRNWQYDGKKQGTDIKMVVALLKGTKLIMGQSHQK</sequence>
<evidence type="ECO:0000256" key="1">
    <source>
        <dbReference type="SAM" id="Phobius"/>
    </source>
</evidence>
<dbReference type="Proteomes" id="UP001419268">
    <property type="component" value="Unassembled WGS sequence"/>
</dbReference>
<dbReference type="AlphaFoldDB" id="A0AAP0NVK2"/>
<dbReference type="PANTHER" id="PTHR33116:SF78">
    <property type="entry name" value="OS12G0587133 PROTEIN"/>
    <property type="match status" value="1"/>
</dbReference>
<keyword evidence="1" id="KW-1133">Transmembrane helix</keyword>
<evidence type="ECO:0000313" key="2">
    <source>
        <dbReference type="EMBL" id="KAK9118121.1"/>
    </source>
</evidence>
<gene>
    <name evidence="2" type="ORF">Scep_016214</name>
</gene>
<keyword evidence="3" id="KW-1185">Reference proteome</keyword>
<accession>A0AAP0NVK2</accession>
<protein>
    <submittedName>
        <fullName evidence="2">Uncharacterized protein</fullName>
    </submittedName>
</protein>
<keyword evidence="1" id="KW-0812">Transmembrane</keyword>
<feature type="transmembrane region" description="Helical" evidence="1">
    <location>
        <begin position="12"/>
        <end position="34"/>
    </location>
</feature>
<dbReference type="PANTHER" id="PTHR33116">
    <property type="entry name" value="REVERSE TRANSCRIPTASE ZINC-BINDING DOMAIN-CONTAINING PROTEIN-RELATED-RELATED"/>
    <property type="match status" value="1"/>
</dbReference>
<proteinExistence type="predicted"/>
<comment type="caution">
    <text evidence="2">The sequence shown here is derived from an EMBL/GenBank/DDBJ whole genome shotgun (WGS) entry which is preliminary data.</text>
</comment>
<reference evidence="2 3" key="1">
    <citation type="submission" date="2024-01" db="EMBL/GenBank/DDBJ databases">
        <title>Genome assemblies of Stephania.</title>
        <authorList>
            <person name="Yang L."/>
        </authorList>
    </citation>
    <scope>NUCLEOTIDE SEQUENCE [LARGE SCALE GENOMIC DNA]</scope>
    <source>
        <strain evidence="2">JXDWG</strain>
        <tissue evidence="2">Leaf</tissue>
    </source>
</reference>
<dbReference type="EMBL" id="JBBNAG010000007">
    <property type="protein sequence ID" value="KAK9118121.1"/>
    <property type="molecule type" value="Genomic_DNA"/>
</dbReference>
<evidence type="ECO:0000313" key="3">
    <source>
        <dbReference type="Proteomes" id="UP001419268"/>
    </source>
</evidence>
<organism evidence="2 3">
    <name type="scientific">Stephania cephalantha</name>
    <dbReference type="NCBI Taxonomy" id="152367"/>
    <lineage>
        <taxon>Eukaryota</taxon>
        <taxon>Viridiplantae</taxon>
        <taxon>Streptophyta</taxon>
        <taxon>Embryophyta</taxon>
        <taxon>Tracheophyta</taxon>
        <taxon>Spermatophyta</taxon>
        <taxon>Magnoliopsida</taxon>
        <taxon>Ranunculales</taxon>
        <taxon>Menispermaceae</taxon>
        <taxon>Menispermoideae</taxon>
        <taxon>Cissampelideae</taxon>
        <taxon>Stephania</taxon>
    </lineage>
</organism>
<keyword evidence="1" id="KW-0472">Membrane</keyword>
<name>A0AAP0NVK2_9MAGN</name>